<accession>A0A933GP50</accession>
<sequence length="96" mass="11199">MTIEKNKAANYPSLFSGWFFARLLRQMTKNIGNFHSISWKEFHLKPGKYLVKKELGRENSRYEGLGSIYGKIRKGIFLNSIIFSHAVIGKERHGFY</sequence>
<organism evidence="1 2">
    <name type="scientific">Tectimicrobiota bacterium</name>
    <dbReference type="NCBI Taxonomy" id="2528274"/>
    <lineage>
        <taxon>Bacteria</taxon>
        <taxon>Pseudomonadati</taxon>
        <taxon>Nitrospinota/Tectimicrobiota group</taxon>
        <taxon>Candidatus Tectimicrobiota</taxon>
    </lineage>
</organism>
<proteinExistence type="predicted"/>
<name>A0A933GP50_UNCTE</name>
<reference evidence="1" key="1">
    <citation type="submission" date="2020-07" db="EMBL/GenBank/DDBJ databases">
        <title>Huge and variable diversity of episymbiotic CPR bacteria and DPANN archaea in groundwater ecosystems.</title>
        <authorList>
            <person name="He C.Y."/>
            <person name="Keren R."/>
            <person name="Whittaker M."/>
            <person name="Farag I.F."/>
            <person name="Doudna J."/>
            <person name="Cate J.H.D."/>
            <person name="Banfield J.F."/>
        </authorList>
    </citation>
    <scope>NUCLEOTIDE SEQUENCE</scope>
    <source>
        <strain evidence="1">NC_groundwater_1482_Ag_S-0.65um_47_24</strain>
    </source>
</reference>
<evidence type="ECO:0000313" key="1">
    <source>
        <dbReference type="EMBL" id="MBI4596299.1"/>
    </source>
</evidence>
<dbReference type="AlphaFoldDB" id="A0A933GP50"/>
<comment type="caution">
    <text evidence="1">The sequence shown here is derived from an EMBL/GenBank/DDBJ whole genome shotgun (WGS) entry which is preliminary data.</text>
</comment>
<dbReference type="EMBL" id="JACQWF010000352">
    <property type="protein sequence ID" value="MBI4596299.1"/>
    <property type="molecule type" value="Genomic_DNA"/>
</dbReference>
<dbReference type="Proteomes" id="UP000772181">
    <property type="component" value="Unassembled WGS sequence"/>
</dbReference>
<gene>
    <name evidence="1" type="ORF">HY730_07995</name>
</gene>
<evidence type="ECO:0000313" key="2">
    <source>
        <dbReference type="Proteomes" id="UP000772181"/>
    </source>
</evidence>
<protein>
    <submittedName>
        <fullName evidence="1">Uncharacterized protein</fullName>
    </submittedName>
</protein>
<feature type="non-terminal residue" evidence="1">
    <location>
        <position position="96"/>
    </location>
</feature>